<dbReference type="AlphaFoldDB" id="A0A7D3YAG6"/>
<dbReference type="Pfam" id="PF02769">
    <property type="entry name" value="AIRS_C"/>
    <property type="match status" value="1"/>
</dbReference>
<evidence type="ECO:0000259" key="3">
    <source>
        <dbReference type="Pfam" id="PF00586"/>
    </source>
</evidence>
<dbReference type="GeneID" id="55594967"/>
<keyword evidence="6" id="KW-1185">Reference proteome</keyword>
<dbReference type="PANTHER" id="PTHR30303:SF4">
    <property type="entry name" value="HYDROGENASE EXPRESSION_FORMATION PROTEIN HYPE"/>
    <property type="match status" value="1"/>
</dbReference>
<comment type="similarity">
    <text evidence="1">Belongs to the HypE family.</text>
</comment>
<reference evidence="5 6" key="1">
    <citation type="submission" date="2020-05" db="EMBL/GenBank/DDBJ databases">
        <title>Halorubrum RHB-C sp.nov., an extremely halophilic archaeon isolated from solar salt farm.</title>
        <authorList>
            <person name="Ho H."/>
            <person name="Danganan R.E."/>
            <person name="Dedeles G.R."/>
            <person name="Kim S.-G."/>
        </authorList>
    </citation>
    <scope>NUCLEOTIDE SEQUENCE [LARGE SCALE GENOMIC DNA]</scope>
    <source>
        <strain evidence="5 6">RHB-C</strain>
    </source>
</reference>
<evidence type="ECO:0000313" key="6">
    <source>
        <dbReference type="Proteomes" id="UP000505020"/>
    </source>
</evidence>
<dbReference type="SUPFAM" id="SSF55326">
    <property type="entry name" value="PurM N-terminal domain-like"/>
    <property type="match status" value="1"/>
</dbReference>
<dbReference type="Pfam" id="PF00586">
    <property type="entry name" value="AIRS"/>
    <property type="match status" value="1"/>
</dbReference>
<dbReference type="InterPro" id="IPR010918">
    <property type="entry name" value="PurM-like_C_dom"/>
</dbReference>
<proteinExistence type="inferred from homology"/>
<feature type="domain" description="PurM-like C-terminal" evidence="4">
    <location>
        <begin position="148"/>
        <end position="300"/>
    </location>
</feature>
<dbReference type="Gene3D" id="3.30.1330.10">
    <property type="entry name" value="PurM-like, N-terminal domain"/>
    <property type="match status" value="1"/>
</dbReference>
<organism evidence="5 6">
    <name type="scientific">Halorubrum salinarum</name>
    <dbReference type="NCBI Taxonomy" id="2739057"/>
    <lineage>
        <taxon>Archaea</taxon>
        <taxon>Methanobacteriati</taxon>
        <taxon>Methanobacteriota</taxon>
        <taxon>Stenosarchaea group</taxon>
        <taxon>Halobacteria</taxon>
        <taxon>Halobacteriales</taxon>
        <taxon>Haloferacaceae</taxon>
        <taxon>Halorubrum</taxon>
    </lineage>
</organism>
<dbReference type="PANTHER" id="PTHR30303">
    <property type="entry name" value="HYDROGENASE ISOENZYMES FORMATION PROTEIN HYPE"/>
    <property type="match status" value="1"/>
</dbReference>
<dbReference type="Proteomes" id="UP000505020">
    <property type="component" value="Chromosome"/>
</dbReference>
<sequence length="334" mass="33478">MTGKLGPEALAAAFAATGAADPAVRQGPAYGEDAAAIDLGGAGETLVVAADPLSLAAESVGTLAVHVACNDVAASGADPRWLTHTLFLPDDDPDRLRAVVDQVDATARDLGCAVVGGHTEVLDALDRPLCAMTAMGTTDRFVSSGGAEPGDRLLLTKGAGIEATAILATDFRGACREAGVPAATLDAAAEFLEEVSVVPDAAAVRDAATALHDPTEGGVATALVEAAAASEAVFAVDRDAVPVRPETRACCDALGVDPLKSFGSGALLAAVPPERVDEALDALDAAGIEGAAIGRVESPADESAAGTVRIGDETLAEPPRDELYPLWEARDAGA</sequence>
<dbReference type="EMBL" id="CP053941">
    <property type="protein sequence ID" value="QKG92825.1"/>
    <property type="molecule type" value="Genomic_DNA"/>
</dbReference>
<dbReference type="GO" id="GO:0051604">
    <property type="term" value="P:protein maturation"/>
    <property type="evidence" value="ECO:0007669"/>
    <property type="project" value="TreeGrafter"/>
</dbReference>
<evidence type="ECO:0000256" key="2">
    <source>
        <dbReference type="SAM" id="MobiDB-lite"/>
    </source>
</evidence>
<gene>
    <name evidence="5" type="ORF">HPS36_08155</name>
</gene>
<dbReference type="RefSeq" id="WP_173229716.1">
    <property type="nucleotide sequence ID" value="NZ_CP053941.1"/>
</dbReference>
<feature type="compositionally biased region" description="Basic and acidic residues" evidence="2">
    <location>
        <begin position="318"/>
        <end position="334"/>
    </location>
</feature>
<evidence type="ECO:0000259" key="4">
    <source>
        <dbReference type="Pfam" id="PF02769"/>
    </source>
</evidence>
<dbReference type="PIRSF" id="PIRSF005644">
    <property type="entry name" value="Hdrgns_mtr_HypE"/>
    <property type="match status" value="1"/>
</dbReference>
<dbReference type="InterPro" id="IPR036676">
    <property type="entry name" value="PurM-like_C_sf"/>
</dbReference>
<protein>
    <submittedName>
        <fullName evidence="5">Hydrogenase expression protein</fullName>
    </submittedName>
</protein>
<dbReference type="Gene3D" id="3.90.650.10">
    <property type="entry name" value="PurM-like C-terminal domain"/>
    <property type="match status" value="1"/>
</dbReference>
<feature type="region of interest" description="Disordered" evidence="2">
    <location>
        <begin position="298"/>
        <end position="334"/>
    </location>
</feature>
<dbReference type="SUPFAM" id="SSF56042">
    <property type="entry name" value="PurM C-terminal domain-like"/>
    <property type="match status" value="1"/>
</dbReference>
<evidence type="ECO:0000313" key="5">
    <source>
        <dbReference type="EMBL" id="QKG92825.1"/>
    </source>
</evidence>
<dbReference type="InterPro" id="IPR036921">
    <property type="entry name" value="PurM-like_N_sf"/>
</dbReference>
<dbReference type="InterPro" id="IPR016188">
    <property type="entry name" value="PurM-like_N"/>
</dbReference>
<accession>A0A7D3YAG6</accession>
<dbReference type="KEGG" id="hsai:HPS36_08155"/>
<evidence type="ECO:0000256" key="1">
    <source>
        <dbReference type="ARBA" id="ARBA00006243"/>
    </source>
</evidence>
<dbReference type="InterPro" id="IPR011854">
    <property type="entry name" value="HypE"/>
</dbReference>
<name>A0A7D3YAG6_9EURY</name>
<feature type="domain" description="PurM-like N-terminal" evidence="3">
    <location>
        <begin position="31"/>
        <end position="137"/>
    </location>
</feature>